<comment type="caution">
    <text evidence="1">The sequence shown here is derived from an EMBL/GenBank/DDBJ whole genome shotgun (WGS) entry which is preliminary data.</text>
</comment>
<evidence type="ECO:0000313" key="2">
    <source>
        <dbReference type="Proteomes" id="UP000235965"/>
    </source>
</evidence>
<sequence length="51" mass="5509">MGANWGPGVTKYNLDFTKHGSSCLMRSCANSKNPPQSQVKLLTLQAKVSLT</sequence>
<organism evidence="1 2">
    <name type="scientific">Cryptotermes secundus</name>
    <dbReference type="NCBI Taxonomy" id="105785"/>
    <lineage>
        <taxon>Eukaryota</taxon>
        <taxon>Metazoa</taxon>
        <taxon>Ecdysozoa</taxon>
        <taxon>Arthropoda</taxon>
        <taxon>Hexapoda</taxon>
        <taxon>Insecta</taxon>
        <taxon>Pterygota</taxon>
        <taxon>Neoptera</taxon>
        <taxon>Polyneoptera</taxon>
        <taxon>Dictyoptera</taxon>
        <taxon>Blattodea</taxon>
        <taxon>Blattoidea</taxon>
        <taxon>Termitoidae</taxon>
        <taxon>Kalotermitidae</taxon>
        <taxon>Cryptotermitinae</taxon>
        <taxon>Cryptotermes</taxon>
    </lineage>
</organism>
<dbReference type="AlphaFoldDB" id="A0A2J7Q801"/>
<dbReference type="EMBL" id="NEVH01016978">
    <property type="protein sequence ID" value="PNF24714.1"/>
    <property type="molecule type" value="Genomic_DNA"/>
</dbReference>
<keyword evidence="2" id="KW-1185">Reference proteome</keyword>
<dbReference type="Proteomes" id="UP000235965">
    <property type="component" value="Unassembled WGS sequence"/>
</dbReference>
<reference evidence="1 2" key="1">
    <citation type="submission" date="2017-12" db="EMBL/GenBank/DDBJ databases">
        <title>Hemimetabolous genomes reveal molecular basis of termite eusociality.</title>
        <authorList>
            <person name="Harrison M.C."/>
            <person name="Jongepier E."/>
            <person name="Robertson H.M."/>
            <person name="Arning N."/>
            <person name="Bitard-Feildel T."/>
            <person name="Chao H."/>
            <person name="Childers C.P."/>
            <person name="Dinh H."/>
            <person name="Doddapaneni H."/>
            <person name="Dugan S."/>
            <person name="Gowin J."/>
            <person name="Greiner C."/>
            <person name="Han Y."/>
            <person name="Hu H."/>
            <person name="Hughes D.S.T."/>
            <person name="Huylmans A.-K."/>
            <person name="Kemena C."/>
            <person name="Kremer L.P.M."/>
            <person name="Lee S.L."/>
            <person name="Lopez-Ezquerra A."/>
            <person name="Mallet L."/>
            <person name="Monroy-Kuhn J.M."/>
            <person name="Moser A."/>
            <person name="Murali S.C."/>
            <person name="Muzny D.M."/>
            <person name="Otani S."/>
            <person name="Piulachs M.-D."/>
            <person name="Poelchau M."/>
            <person name="Qu J."/>
            <person name="Schaub F."/>
            <person name="Wada-Katsumata A."/>
            <person name="Worley K.C."/>
            <person name="Xie Q."/>
            <person name="Ylla G."/>
            <person name="Poulsen M."/>
            <person name="Gibbs R.A."/>
            <person name="Schal C."/>
            <person name="Richards S."/>
            <person name="Belles X."/>
            <person name="Korb J."/>
            <person name="Bornberg-Bauer E."/>
        </authorList>
    </citation>
    <scope>NUCLEOTIDE SEQUENCE [LARGE SCALE GENOMIC DNA]</scope>
    <source>
        <tissue evidence="1">Whole body</tissue>
    </source>
</reference>
<name>A0A2J7Q801_9NEOP</name>
<proteinExistence type="predicted"/>
<evidence type="ECO:0000313" key="1">
    <source>
        <dbReference type="EMBL" id="PNF24714.1"/>
    </source>
</evidence>
<gene>
    <name evidence="1" type="ORF">B7P43_G16640</name>
</gene>
<accession>A0A2J7Q801</accession>
<dbReference type="InParanoid" id="A0A2J7Q801"/>
<protein>
    <submittedName>
        <fullName evidence="1">Uncharacterized protein</fullName>
    </submittedName>
</protein>